<dbReference type="PRINTS" id="PR00909">
    <property type="entry name" value="SPERMDNBNDNG"/>
</dbReference>
<gene>
    <name evidence="8" type="primary">potA_3</name>
    <name evidence="8" type="ORF">NCTC13098_03897</name>
</gene>
<dbReference type="Proteomes" id="UP000274346">
    <property type="component" value="Chromosome"/>
</dbReference>
<evidence type="ECO:0000256" key="5">
    <source>
        <dbReference type="SAM" id="MobiDB-lite"/>
    </source>
</evidence>
<dbReference type="EC" id="3.6.3.31" evidence="8"/>
<feature type="chain" id="PRO_5018092558" evidence="6">
    <location>
        <begin position="23"/>
        <end position="628"/>
    </location>
</feature>
<dbReference type="PROSITE" id="PS50893">
    <property type="entry name" value="ABC_TRANSPORTER_2"/>
    <property type="match status" value="1"/>
</dbReference>
<keyword evidence="6" id="KW-0732">Signal</keyword>
<keyword evidence="4 8" id="KW-0067">ATP-binding</keyword>
<evidence type="ECO:0000256" key="4">
    <source>
        <dbReference type="ARBA" id="ARBA00022840"/>
    </source>
</evidence>
<evidence type="ECO:0000256" key="3">
    <source>
        <dbReference type="ARBA" id="ARBA00022741"/>
    </source>
</evidence>
<evidence type="ECO:0000313" key="8">
    <source>
        <dbReference type="EMBL" id="VDR27526.1"/>
    </source>
</evidence>
<dbReference type="PROSITE" id="PS00211">
    <property type="entry name" value="ABC_TRANSPORTER_1"/>
    <property type="match status" value="1"/>
</dbReference>
<accession>A0A3P8M2M1</accession>
<dbReference type="EMBL" id="LR131271">
    <property type="protein sequence ID" value="VDR27526.1"/>
    <property type="molecule type" value="Genomic_DNA"/>
</dbReference>
<evidence type="ECO:0000259" key="7">
    <source>
        <dbReference type="PROSITE" id="PS50893"/>
    </source>
</evidence>
<dbReference type="InterPro" id="IPR027417">
    <property type="entry name" value="P-loop_NTPase"/>
</dbReference>
<sequence length="628" mass="69873">MSKKIARGSLCVLGMAFLTAQAAEPPTSLDKGEGRLDIIAWPGYIERGQTDKNYDWVTQFEKESGCQVNVKTAATSDEMVSLMAKGGYDLVTASGDASLRLIMGKRVQPINPALIANWKTLDPRVEKGAWFNVGGKVYGTPYQWGPNLLMYNTKVFPTPPDSWNVVFVKQNLSDGKSNQGRVQAYDGPIYIADAALFVKATQPQLGITDPYQLTEEQYQAVLKVLRDQRGLIHRYWHDTTVQMSDFKNEGVVASSAWPYQANGLKAEGQPIATVFPKEGVTGWADTTMLHSDAKHPVCAYKWMNWSLTPKVQGDVAAWFGSLPWCRRAVKPARCWEKKAAKPTATISSPKSPSGRPRLRRRQVRPLQPLDPGLYRDYGRPLSGRRREMTYAVEFHNVSRLYGDVRAVDGVSIAIRDGEFFSMLGPSGSGKTTCLRLIAGFEQLSGGEITIFGQQASELPPWQRDVNTVFQDYALFPHMSILENVAYGLMVKGIGKKERHLRAQEALEKVALGFVHARKPSQLSGGQRQRVAIARALVNEPRVLLLDEPLGALDLKLREQMQLELKKLQQALGITFIFVTHDQSEALSMSDRVAVFNHGRIEAGRRAAGSLPAAENGLRRRVRRHGQRL</sequence>
<dbReference type="GO" id="GO:0016887">
    <property type="term" value="F:ATP hydrolysis activity"/>
    <property type="evidence" value="ECO:0007669"/>
    <property type="project" value="InterPro"/>
</dbReference>
<keyword evidence="8" id="KW-0378">Hydrolase</keyword>
<dbReference type="GO" id="GO:0019808">
    <property type="term" value="F:polyamine binding"/>
    <property type="evidence" value="ECO:0007669"/>
    <property type="project" value="InterPro"/>
</dbReference>
<name>A0A3P8M2M1_RAOTE</name>
<dbReference type="InterPro" id="IPR017871">
    <property type="entry name" value="ABC_transporter-like_CS"/>
</dbReference>
<reference evidence="8 9" key="1">
    <citation type="submission" date="2018-12" db="EMBL/GenBank/DDBJ databases">
        <authorList>
            <consortium name="Pathogen Informatics"/>
        </authorList>
    </citation>
    <scope>NUCLEOTIDE SEQUENCE [LARGE SCALE GENOMIC DNA]</scope>
    <source>
        <strain evidence="8 9">NCTC13098</strain>
    </source>
</reference>
<evidence type="ECO:0000256" key="6">
    <source>
        <dbReference type="SAM" id="SignalP"/>
    </source>
</evidence>
<feature type="signal peptide" evidence="6">
    <location>
        <begin position="1"/>
        <end position="22"/>
    </location>
</feature>
<dbReference type="Pfam" id="PF00005">
    <property type="entry name" value="ABC_tran"/>
    <property type="match status" value="1"/>
</dbReference>
<dbReference type="Gene3D" id="3.40.50.300">
    <property type="entry name" value="P-loop containing nucleotide triphosphate hydrolases"/>
    <property type="match status" value="1"/>
</dbReference>
<dbReference type="PANTHER" id="PTHR42781">
    <property type="entry name" value="SPERMIDINE/PUTRESCINE IMPORT ATP-BINDING PROTEIN POTA"/>
    <property type="match status" value="1"/>
</dbReference>
<dbReference type="CDD" id="cd13588">
    <property type="entry name" value="PBP2_polyamine_1"/>
    <property type="match status" value="1"/>
</dbReference>
<dbReference type="InterPro" id="IPR050093">
    <property type="entry name" value="ABC_SmlMolc_Importer"/>
</dbReference>
<dbReference type="GO" id="GO:0015847">
    <property type="term" value="P:putrescine transport"/>
    <property type="evidence" value="ECO:0007669"/>
    <property type="project" value="UniProtKB-ARBA"/>
</dbReference>
<dbReference type="SUPFAM" id="SSF53850">
    <property type="entry name" value="Periplasmic binding protein-like II"/>
    <property type="match status" value="1"/>
</dbReference>
<keyword evidence="3" id="KW-0547">Nucleotide-binding</keyword>
<dbReference type="GO" id="GO:0030288">
    <property type="term" value="C:outer membrane-bounded periplasmic space"/>
    <property type="evidence" value="ECO:0007669"/>
    <property type="project" value="UniProtKB-ARBA"/>
</dbReference>
<dbReference type="InterPro" id="IPR006059">
    <property type="entry name" value="SBP"/>
</dbReference>
<evidence type="ECO:0000313" key="9">
    <source>
        <dbReference type="Proteomes" id="UP000274346"/>
    </source>
</evidence>
<comment type="similarity">
    <text evidence="1">Belongs to the bacterial solute-binding protein PotD/PotF family.</text>
</comment>
<dbReference type="AlphaFoldDB" id="A0A3P8M2M1"/>
<dbReference type="GO" id="GO:0043190">
    <property type="term" value="C:ATP-binding cassette (ABC) transporter complex"/>
    <property type="evidence" value="ECO:0007669"/>
    <property type="project" value="UniProtKB-ARBA"/>
</dbReference>
<dbReference type="Pfam" id="PF13416">
    <property type="entry name" value="SBP_bac_8"/>
    <property type="match status" value="1"/>
</dbReference>
<feature type="domain" description="ABC transporter" evidence="7">
    <location>
        <begin position="392"/>
        <end position="622"/>
    </location>
</feature>
<dbReference type="SUPFAM" id="SSF52540">
    <property type="entry name" value="P-loop containing nucleoside triphosphate hydrolases"/>
    <property type="match status" value="1"/>
</dbReference>
<keyword evidence="2" id="KW-0813">Transport</keyword>
<feature type="region of interest" description="Disordered" evidence="5">
    <location>
        <begin position="340"/>
        <end position="362"/>
    </location>
</feature>
<dbReference type="SMART" id="SM00382">
    <property type="entry name" value="AAA"/>
    <property type="match status" value="1"/>
</dbReference>
<dbReference type="FunFam" id="3.40.50.300:FF:000133">
    <property type="entry name" value="Spermidine/putrescine import ATP-binding protein PotA"/>
    <property type="match status" value="1"/>
</dbReference>
<protein>
    <submittedName>
        <fullName evidence="8">Spermidine/putrescine import ATP-binding protein PotA</fullName>
        <ecNumber evidence="8">3.6.3.31</ecNumber>
    </submittedName>
</protein>
<dbReference type="InterPro" id="IPR003593">
    <property type="entry name" value="AAA+_ATPase"/>
</dbReference>
<dbReference type="Gene3D" id="3.40.190.10">
    <property type="entry name" value="Periplasmic binding protein-like II"/>
    <property type="match status" value="2"/>
</dbReference>
<dbReference type="KEGG" id="rtg:NCTC13098_03897"/>
<dbReference type="InterPro" id="IPR001188">
    <property type="entry name" value="Sperm_putr-bd"/>
</dbReference>
<proteinExistence type="inferred from homology"/>
<evidence type="ECO:0000256" key="1">
    <source>
        <dbReference type="ARBA" id="ARBA00007173"/>
    </source>
</evidence>
<dbReference type="InterPro" id="IPR003439">
    <property type="entry name" value="ABC_transporter-like_ATP-bd"/>
</dbReference>
<dbReference type="GO" id="GO:0005524">
    <property type="term" value="F:ATP binding"/>
    <property type="evidence" value="ECO:0007669"/>
    <property type="project" value="UniProtKB-KW"/>
</dbReference>
<evidence type="ECO:0000256" key="2">
    <source>
        <dbReference type="ARBA" id="ARBA00022448"/>
    </source>
</evidence>
<organism evidence="8 9">
    <name type="scientific">Raoultella terrigena</name>
    <name type="common">Klebsiella terrigena</name>
    <dbReference type="NCBI Taxonomy" id="577"/>
    <lineage>
        <taxon>Bacteria</taxon>
        <taxon>Pseudomonadati</taxon>
        <taxon>Pseudomonadota</taxon>
        <taxon>Gammaproteobacteria</taxon>
        <taxon>Enterobacterales</taxon>
        <taxon>Enterobacteriaceae</taxon>
        <taxon>Klebsiella/Raoultella group</taxon>
        <taxon>Raoultella</taxon>
    </lineage>
</organism>
<dbReference type="PANTHER" id="PTHR42781:SF4">
    <property type="entry name" value="SPERMIDINE_PUTRESCINE IMPORT ATP-BINDING PROTEIN POTA"/>
    <property type="match status" value="1"/>
</dbReference>